<evidence type="ECO:0000256" key="2">
    <source>
        <dbReference type="ARBA" id="ARBA00023054"/>
    </source>
</evidence>
<protein>
    <submittedName>
        <fullName evidence="3 4">Uncharacterized protein</fullName>
    </submittedName>
</protein>
<reference evidence="5" key="1">
    <citation type="submission" date="2012-12" db="EMBL/GenBank/DDBJ databases">
        <authorList>
            <person name="Hellsten U."/>
            <person name="Grimwood J."/>
            <person name="Chapman J.A."/>
            <person name="Shapiro H."/>
            <person name="Aerts A."/>
            <person name="Otillar R.P."/>
            <person name="Terry A.Y."/>
            <person name="Boore J.L."/>
            <person name="Simakov O."/>
            <person name="Marletaz F."/>
            <person name="Cho S.-J."/>
            <person name="Edsinger-Gonzales E."/>
            <person name="Havlak P."/>
            <person name="Kuo D.-H."/>
            <person name="Larsson T."/>
            <person name="Lv J."/>
            <person name="Arendt D."/>
            <person name="Savage R."/>
            <person name="Osoegawa K."/>
            <person name="de Jong P."/>
            <person name="Lindberg D.R."/>
            <person name="Seaver E.C."/>
            <person name="Weisblat D.A."/>
            <person name="Putnam N.H."/>
            <person name="Grigoriev I.V."/>
            <person name="Rokhsar D.S."/>
        </authorList>
    </citation>
    <scope>NUCLEOTIDE SEQUENCE</scope>
    <source>
        <strain evidence="5">I ESC-2004</strain>
    </source>
</reference>
<gene>
    <name evidence="3" type="ORF">CAPTEDRAFT_92234</name>
</gene>
<dbReference type="STRING" id="283909.R7UH15"/>
<sequence length="74" mass="8385">ADAAGQDPEERAKQEEEWKAELIKLEQEITTLKSVLSVKVAEANRLKHNLGITPIKEFQQDVKQGLRNIKESDT</sequence>
<name>R7UH15_CAPTE</name>
<dbReference type="PANTHER" id="PTHR19307:SF14">
    <property type="entry name" value="TUMOR PROTEIN D52"/>
    <property type="match status" value="1"/>
</dbReference>
<feature type="non-terminal residue" evidence="3">
    <location>
        <position position="1"/>
    </location>
</feature>
<organism evidence="3">
    <name type="scientific">Capitella teleta</name>
    <name type="common">Polychaete worm</name>
    <dbReference type="NCBI Taxonomy" id="283909"/>
    <lineage>
        <taxon>Eukaryota</taxon>
        <taxon>Metazoa</taxon>
        <taxon>Spiralia</taxon>
        <taxon>Lophotrochozoa</taxon>
        <taxon>Annelida</taxon>
        <taxon>Polychaeta</taxon>
        <taxon>Sedentaria</taxon>
        <taxon>Scolecida</taxon>
        <taxon>Capitellidae</taxon>
        <taxon>Capitella</taxon>
    </lineage>
</organism>
<dbReference type="Pfam" id="PF04201">
    <property type="entry name" value="TPD52"/>
    <property type="match status" value="1"/>
</dbReference>
<proteinExistence type="inferred from homology"/>
<reference evidence="3 5" key="2">
    <citation type="journal article" date="2013" name="Nature">
        <title>Insights into bilaterian evolution from three spiralian genomes.</title>
        <authorList>
            <person name="Simakov O."/>
            <person name="Marletaz F."/>
            <person name="Cho S.J."/>
            <person name="Edsinger-Gonzales E."/>
            <person name="Havlak P."/>
            <person name="Hellsten U."/>
            <person name="Kuo D.H."/>
            <person name="Larsson T."/>
            <person name="Lv J."/>
            <person name="Arendt D."/>
            <person name="Savage R."/>
            <person name="Osoegawa K."/>
            <person name="de Jong P."/>
            <person name="Grimwood J."/>
            <person name="Chapman J.A."/>
            <person name="Shapiro H."/>
            <person name="Aerts A."/>
            <person name="Otillar R.P."/>
            <person name="Terry A.Y."/>
            <person name="Boore J.L."/>
            <person name="Grigoriev I.V."/>
            <person name="Lindberg D.R."/>
            <person name="Seaver E.C."/>
            <person name="Weisblat D.A."/>
            <person name="Putnam N.H."/>
            <person name="Rokhsar D.S."/>
        </authorList>
    </citation>
    <scope>NUCLEOTIDE SEQUENCE</scope>
    <source>
        <strain evidence="3 5">I ESC-2004</strain>
    </source>
</reference>
<dbReference type="EMBL" id="AMQN01007703">
    <property type="status" value="NOT_ANNOTATED_CDS"/>
    <property type="molecule type" value="Genomic_DNA"/>
</dbReference>
<comment type="similarity">
    <text evidence="1">Belongs to the TPD52 family.</text>
</comment>
<keyword evidence="2" id="KW-0175">Coiled coil</keyword>
<dbReference type="EMBL" id="KB301197">
    <property type="protein sequence ID" value="ELU05834.1"/>
    <property type="molecule type" value="Genomic_DNA"/>
</dbReference>
<dbReference type="InterPro" id="IPR007327">
    <property type="entry name" value="TPD52"/>
</dbReference>
<accession>R7UH15</accession>
<dbReference type="AlphaFoldDB" id="R7UH15"/>
<evidence type="ECO:0000313" key="5">
    <source>
        <dbReference type="Proteomes" id="UP000014760"/>
    </source>
</evidence>
<dbReference type="EnsemblMetazoa" id="CapteT92234">
    <property type="protein sequence ID" value="CapteP92234"/>
    <property type="gene ID" value="CapteG92234"/>
</dbReference>
<dbReference type="Proteomes" id="UP000014760">
    <property type="component" value="Unassembled WGS sequence"/>
</dbReference>
<dbReference type="GO" id="GO:0005737">
    <property type="term" value="C:cytoplasm"/>
    <property type="evidence" value="ECO:0007669"/>
    <property type="project" value="TreeGrafter"/>
</dbReference>
<reference evidence="4" key="3">
    <citation type="submission" date="2015-06" db="UniProtKB">
        <authorList>
            <consortium name="EnsemblMetazoa"/>
        </authorList>
    </citation>
    <scope>IDENTIFICATION</scope>
</reference>
<dbReference type="HOGENOM" id="CLU_2694867_0_0_1"/>
<keyword evidence="5" id="KW-1185">Reference proteome</keyword>
<evidence type="ECO:0000313" key="4">
    <source>
        <dbReference type="EnsemblMetazoa" id="CapteP92234"/>
    </source>
</evidence>
<evidence type="ECO:0000313" key="3">
    <source>
        <dbReference type="EMBL" id="ELU05834.1"/>
    </source>
</evidence>
<dbReference type="PANTHER" id="PTHR19307">
    <property type="entry name" value="TUMOR PROTEIN D52"/>
    <property type="match status" value="1"/>
</dbReference>
<evidence type="ECO:0000256" key="1">
    <source>
        <dbReference type="ARBA" id="ARBA00005702"/>
    </source>
</evidence>
<dbReference type="OrthoDB" id="10000687at2759"/>